<dbReference type="InterPro" id="IPR001207">
    <property type="entry name" value="Transposase_mutator"/>
</dbReference>
<dbReference type="GO" id="GO:0006313">
    <property type="term" value="P:DNA transposition"/>
    <property type="evidence" value="ECO:0007669"/>
    <property type="project" value="InterPro"/>
</dbReference>
<sequence>MVRNGHLPAREILTGMGPVPVRVQKVRSRTGTPVVFRSALVPPYVRKAKAIEAALPWLYLKGISTGQMQEALAVRVGPEAKGLSASVVGRLKAEWQAEYTHWRQRPLDQDRWVYLWADGIYSGLRAEGQRLCVRVVIGVNERGEKHFLALEDGVRESTPSGREVLLACGRAVSRP</sequence>
<protein>
    <submittedName>
        <fullName evidence="4">Transposase, mutator type</fullName>
    </submittedName>
</protein>
<dbReference type="EMBL" id="AUZZ01001678">
    <property type="protein sequence ID" value="EQD63217.1"/>
    <property type="molecule type" value="Genomic_DNA"/>
</dbReference>
<proteinExistence type="predicted"/>
<dbReference type="Pfam" id="PF00872">
    <property type="entry name" value="Transposase_mut"/>
    <property type="match status" value="1"/>
</dbReference>
<dbReference type="PANTHER" id="PTHR33217:SF9">
    <property type="entry name" value="MUTATOR FAMILY TRANSPOSASE"/>
    <property type="match status" value="1"/>
</dbReference>
<gene>
    <name evidence="4" type="ORF">B2A_02462</name>
</gene>
<evidence type="ECO:0000256" key="2">
    <source>
        <dbReference type="ARBA" id="ARBA00023125"/>
    </source>
</evidence>
<name>T1B095_9ZZZZ</name>
<evidence type="ECO:0000313" key="4">
    <source>
        <dbReference type="EMBL" id="EQD63217.1"/>
    </source>
</evidence>
<evidence type="ECO:0000256" key="1">
    <source>
        <dbReference type="ARBA" id="ARBA00022578"/>
    </source>
</evidence>
<dbReference type="GO" id="GO:0003677">
    <property type="term" value="F:DNA binding"/>
    <property type="evidence" value="ECO:0007669"/>
    <property type="project" value="UniProtKB-KW"/>
</dbReference>
<dbReference type="PANTHER" id="PTHR33217">
    <property type="entry name" value="TRANSPOSASE FOR INSERTION SEQUENCE ELEMENT IS1081"/>
    <property type="match status" value="1"/>
</dbReference>
<evidence type="ECO:0000256" key="3">
    <source>
        <dbReference type="ARBA" id="ARBA00023172"/>
    </source>
</evidence>
<accession>T1B095</accession>
<dbReference type="GO" id="GO:0004803">
    <property type="term" value="F:transposase activity"/>
    <property type="evidence" value="ECO:0007669"/>
    <property type="project" value="InterPro"/>
</dbReference>
<feature type="non-terminal residue" evidence="4">
    <location>
        <position position="175"/>
    </location>
</feature>
<keyword evidence="3" id="KW-0233">DNA recombination</keyword>
<comment type="caution">
    <text evidence="4">The sequence shown here is derived from an EMBL/GenBank/DDBJ whole genome shotgun (WGS) entry which is preliminary data.</text>
</comment>
<keyword evidence="2" id="KW-0238">DNA-binding</keyword>
<reference evidence="4" key="2">
    <citation type="journal article" date="2014" name="ISME J.">
        <title>Microbial stratification in low pH oxic and suboxic macroscopic growths along an acid mine drainage.</title>
        <authorList>
            <person name="Mendez-Garcia C."/>
            <person name="Mesa V."/>
            <person name="Sprenger R.R."/>
            <person name="Richter M."/>
            <person name="Diez M.S."/>
            <person name="Solano J."/>
            <person name="Bargiela R."/>
            <person name="Golyshina O.V."/>
            <person name="Manteca A."/>
            <person name="Ramos J.L."/>
            <person name="Gallego J.R."/>
            <person name="Llorente I."/>
            <person name="Martins Dos Santos V.A."/>
            <person name="Jensen O.N."/>
            <person name="Pelaez A.I."/>
            <person name="Sanchez J."/>
            <person name="Ferrer M."/>
        </authorList>
    </citation>
    <scope>NUCLEOTIDE SEQUENCE</scope>
</reference>
<organism evidence="4">
    <name type="scientific">mine drainage metagenome</name>
    <dbReference type="NCBI Taxonomy" id="410659"/>
    <lineage>
        <taxon>unclassified sequences</taxon>
        <taxon>metagenomes</taxon>
        <taxon>ecological metagenomes</taxon>
    </lineage>
</organism>
<dbReference type="AlphaFoldDB" id="T1B095"/>
<keyword evidence="1" id="KW-0815">Transposition</keyword>
<reference evidence="4" key="1">
    <citation type="submission" date="2013-08" db="EMBL/GenBank/DDBJ databases">
        <authorList>
            <person name="Mendez C."/>
            <person name="Richter M."/>
            <person name="Ferrer M."/>
            <person name="Sanchez J."/>
        </authorList>
    </citation>
    <scope>NUCLEOTIDE SEQUENCE</scope>
</reference>